<name>A0ABZ2L2S3_9BACT</name>
<gene>
    <name evidence="3" type="ORF">LVJ94_43980</name>
</gene>
<keyword evidence="4" id="KW-1185">Reference proteome</keyword>
<keyword evidence="2" id="KW-0732">Signal</keyword>
<dbReference type="NCBIfam" id="NF040603">
    <property type="entry name" value="choice_anch_P"/>
    <property type="match status" value="1"/>
</dbReference>
<evidence type="ECO:0000256" key="1">
    <source>
        <dbReference type="SAM" id="MobiDB-lite"/>
    </source>
</evidence>
<evidence type="ECO:0000256" key="2">
    <source>
        <dbReference type="SAM" id="SignalP"/>
    </source>
</evidence>
<sequence>MNSTLISSAKRAVLAGCMIGLVAGCAAGNDSSSSDEGNLTGDSSQNHCDHCPPPPPPPAKNCQYAGISRAVDIHLLPGLKIPLLDQNVLENGGIHVPFSDASIGPTGGHAKADLLDLQIPNLLRARVLDATVDGADCKTDSVAEIANVEVGLSKLKLGSVVSLDVLNDLLKNLGLQADIQADVLKATASASCKNGKPVLAGDTIVAKLRIGTNNILEIVPGKANQKIELLGDGLGHGITIVINEQLVDSKGNSGSIQTNALHVNVLDLADVVVAGASAGITCAGSST</sequence>
<dbReference type="RefSeq" id="WP_394833489.1">
    <property type="nucleotide sequence ID" value="NZ_CP089929.1"/>
</dbReference>
<dbReference type="EMBL" id="CP089983">
    <property type="protein sequence ID" value="WXB03854.1"/>
    <property type="molecule type" value="Genomic_DNA"/>
</dbReference>
<feature type="chain" id="PRO_5047078606" description="DUF4382 domain-containing protein" evidence="2">
    <location>
        <begin position="29"/>
        <end position="287"/>
    </location>
</feature>
<feature type="signal peptide" evidence="2">
    <location>
        <begin position="1"/>
        <end position="28"/>
    </location>
</feature>
<evidence type="ECO:0000313" key="3">
    <source>
        <dbReference type="EMBL" id="WXB03854.1"/>
    </source>
</evidence>
<organism evidence="3 4">
    <name type="scientific">Pendulispora rubella</name>
    <dbReference type="NCBI Taxonomy" id="2741070"/>
    <lineage>
        <taxon>Bacteria</taxon>
        <taxon>Pseudomonadati</taxon>
        <taxon>Myxococcota</taxon>
        <taxon>Myxococcia</taxon>
        <taxon>Myxococcales</taxon>
        <taxon>Sorangiineae</taxon>
        <taxon>Pendulisporaceae</taxon>
        <taxon>Pendulispora</taxon>
    </lineage>
</organism>
<feature type="compositionally biased region" description="Polar residues" evidence="1">
    <location>
        <begin position="32"/>
        <end position="46"/>
    </location>
</feature>
<proteinExistence type="predicted"/>
<dbReference type="Proteomes" id="UP001374803">
    <property type="component" value="Chromosome"/>
</dbReference>
<reference evidence="3" key="1">
    <citation type="submission" date="2021-12" db="EMBL/GenBank/DDBJ databases">
        <title>Discovery of the Pendulisporaceae a myxobacterial family with distinct sporulation behavior and unique specialized metabolism.</title>
        <authorList>
            <person name="Garcia R."/>
            <person name="Popoff A."/>
            <person name="Bader C.D."/>
            <person name="Loehr J."/>
            <person name="Walesch S."/>
            <person name="Walt C."/>
            <person name="Boldt J."/>
            <person name="Bunk B."/>
            <person name="Haeckl F.J.F.P.J."/>
            <person name="Gunesch A.P."/>
            <person name="Birkelbach J."/>
            <person name="Nuebel U."/>
            <person name="Pietschmann T."/>
            <person name="Bach T."/>
            <person name="Mueller R."/>
        </authorList>
    </citation>
    <scope>NUCLEOTIDE SEQUENCE</scope>
    <source>
        <strain evidence="3">MSr11367</strain>
    </source>
</reference>
<evidence type="ECO:0008006" key="5">
    <source>
        <dbReference type="Google" id="ProtNLM"/>
    </source>
</evidence>
<feature type="region of interest" description="Disordered" evidence="1">
    <location>
        <begin position="32"/>
        <end position="54"/>
    </location>
</feature>
<accession>A0ABZ2L2S3</accession>
<protein>
    <recommendedName>
        <fullName evidence="5">DUF4382 domain-containing protein</fullName>
    </recommendedName>
</protein>
<evidence type="ECO:0000313" key="4">
    <source>
        <dbReference type="Proteomes" id="UP001374803"/>
    </source>
</evidence>